<dbReference type="EMBL" id="OX597823">
    <property type="protein sequence ID" value="CAI9729074.1"/>
    <property type="molecule type" value="Genomic_DNA"/>
</dbReference>
<sequence>MNAKKKELANETPCTVVNILGFFITSNFKHHTCLINIIDWFIQFTEKQLFEQLMSCFDDAEYLNRRNIKFNVTLLELTPNK</sequence>
<evidence type="ECO:0000313" key="1">
    <source>
        <dbReference type="EMBL" id="CAI9729074.1"/>
    </source>
</evidence>
<protein>
    <submittedName>
        <fullName evidence="1">Uncharacterized protein</fullName>
    </submittedName>
</protein>
<accession>A0AA36B806</accession>
<proteinExistence type="predicted"/>
<evidence type="ECO:0000313" key="2">
    <source>
        <dbReference type="Proteomes" id="UP001162480"/>
    </source>
</evidence>
<keyword evidence="2" id="KW-1185">Reference proteome</keyword>
<name>A0AA36B806_OCTVU</name>
<reference evidence="1" key="1">
    <citation type="submission" date="2023-08" db="EMBL/GenBank/DDBJ databases">
        <authorList>
            <person name="Alioto T."/>
            <person name="Alioto T."/>
            <person name="Gomez Garrido J."/>
        </authorList>
    </citation>
    <scope>NUCLEOTIDE SEQUENCE</scope>
</reference>
<dbReference type="Proteomes" id="UP001162480">
    <property type="component" value="Chromosome 10"/>
</dbReference>
<dbReference type="AlphaFoldDB" id="A0AA36B806"/>
<organism evidence="1 2">
    <name type="scientific">Octopus vulgaris</name>
    <name type="common">Common octopus</name>
    <dbReference type="NCBI Taxonomy" id="6645"/>
    <lineage>
        <taxon>Eukaryota</taxon>
        <taxon>Metazoa</taxon>
        <taxon>Spiralia</taxon>
        <taxon>Lophotrochozoa</taxon>
        <taxon>Mollusca</taxon>
        <taxon>Cephalopoda</taxon>
        <taxon>Coleoidea</taxon>
        <taxon>Octopodiformes</taxon>
        <taxon>Octopoda</taxon>
        <taxon>Incirrata</taxon>
        <taxon>Octopodidae</taxon>
        <taxon>Octopus</taxon>
    </lineage>
</organism>
<gene>
    <name evidence="1" type="ORF">OCTVUL_1B021154</name>
</gene>